<dbReference type="Proteomes" id="UP001275084">
    <property type="component" value="Unassembled WGS sequence"/>
</dbReference>
<sequence length="110" mass="11706">MSVNATAGSKSVGKIAIDCQFSFGQSHWGVLRVGDRELPAGILYLNLNFGPPHGCRLKSATVTVTLDDEDPCLKPFATAGGKTSASNCHVQITDWYGPKQLVGEEKGVDK</sequence>
<dbReference type="EMBL" id="JAUIQD010000002">
    <property type="protein sequence ID" value="KAK3360379.1"/>
    <property type="molecule type" value="Genomic_DNA"/>
</dbReference>
<gene>
    <name evidence="1" type="ORF">B0T25DRAFT_565281</name>
</gene>
<dbReference type="AlphaFoldDB" id="A0AAJ0MII8"/>
<name>A0AAJ0MII8_9PEZI</name>
<evidence type="ECO:0000313" key="2">
    <source>
        <dbReference type="Proteomes" id="UP001275084"/>
    </source>
</evidence>
<protein>
    <submittedName>
        <fullName evidence="1">Uncharacterized protein</fullName>
    </submittedName>
</protein>
<proteinExistence type="predicted"/>
<reference evidence="1" key="1">
    <citation type="journal article" date="2023" name="Mol. Phylogenet. Evol.">
        <title>Genome-scale phylogeny and comparative genomics of the fungal order Sordariales.</title>
        <authorList>
            <person name="Hensen N."/>
            <person name="Bonometti L."/>
            <person name="Westerberg I."/>
            <person name="Brannstrom I.O."/>
            <person name="Guillou S."/>
            <person name="Cros-Aarteil S."/>
            <person name="Calhoun S."/>
            <person name="Haridas S."/>
            <person name="Kuo A."/>
            <person name="Mondo S."/>
            <person name="Pangilinan J."/>
            <person name="Riley R."/>
            <person name="LaButti K."/>
            <person name="Andreopoulos B."/>
            <person name="Lipzen A."/>
            <person name="Chen C."/>
            <person name="Yan M."/>
            <person name="Daum C."/>
            <person name="Ng V."/>
            <person name="Clum A."/>
            <person name="Steindorff A."/>
            <person name="Ohm R.A."/>
            <person name="Martin F."/>
            <person name="Silar P."/>
            <person name="Natvig D.O."/>
            <person name="Lalanne C."/>
            <person name="Gautier V."/>
            <person name="Ament-Velasquez S.L."/>
            <person name="Kruys A."/>
            <person name="Hutchinson M.I."/>
            <person name="Powell A.J."/>
            <person name="Barry K."/>
            <person name="Miller A.N."/>
            <person name="Grigoriev I.V."/>
            <person name="Debuchy R."/>
            <person name="Gladieux P."/>
            <person name="Hiltunen Thoren M."/>
            <person name="Johannesson H."/>
        </authorList>
    </citation>
    <scope>NUCLEOTIDE SEQUENCE</scope>
    <source>
        <strain evidence="1">CBS 955.72</strain>
    </source>
</reference>
<organism evidence="1 2">
    <name type="scientific">Lasiosphaeria hispida</name>
    <dbReference type="NCBI Taxonomy" id="260671"/>
    <lineage>
        <taxon>Eukaryota</taxon>
        <taxon>Fungi</taxon>
        <taxon>Dikarya</taxon>
        <taxon>Ascomycota</taxon>
        <taxon>Pezizomycotina</taxon>
        <taxon>Sordariomycetes</taxon>
        <taxon>Sordariomycetidae</taxon>
        <taxon>Sordariales</taxon>
        <taxon>Lasiosphaeriaceae</taxon>
        <taxon>Lasiosphaeria</taxon>
    </lineage>
</organism>
<keyword evidence="2" id="KW-1185">Reference proteome</keyword>
<comment type="caution">
    <text evidence="1">The sequence shown here is derived from an EMBL/GenBank/DDBJ whole genome shotgun (WGS) entry which is preliminary data.</text>
</comment>
<reference evidence="1" key="2">
    <citation type="submission" date="2023-06" db="EMBL/GenBank/DDBJ databases">
        <authorList>
            <consortium name="Lawrence Berkeley National Laboratory"/>
            <person name="Haridas S."/>
            <person name="Hensen N."/>
            <person name="Bonometti L."/>
            <person name="Westerberg I."/>
            <person name="Brannstrom I.O."/>
            <person name="Guillou S."/>
            <person name="Cros-Aarteil S."/>
            <person name="Calhoun S."/>
            <person name="Kuo A."/>
            <person name="Mondo S."/>
            <person name="Pangilinan J."/>
            <person name="Riley R."/>
            <person name="Labutti K."/>
            <person name="Andreopoulos B."/>
            <person name="Lipzen A."/>
            <person name="Chen C."/>
            <person name="Yanf M."/>
            <person name="Daum C."/>
            <person name="Ng V."/>
            <person name="Clum A."/>
            <person name="Steindorff A."/>
            <person name="Ohm R."/>
            <person name="Martin F."/>
            <person name="Silar P."/>
            <person name="Natvig D."/>
            <person name="Lalanne C."/>
            <person name="Gautier V."/>
            <person name="Ament-Velasquez S.L."/>
            <person name="Kruys A."/>
            <person name="Hutchinson M.I."/>
            <person name="Powell A.J."/>
            <person name="Barry K."/>
            <person name="Miller A.N."/>
            <person name="Grigoriev I.V."/>
            <person name="Debuchy R."/>
            <person name="Gladieux P."/>
            <person name="Thoren M.H."/>
            <person name="Johannesson H."/>
        </authorList>
    </citation>
    <scope>NUCLEOTIDE SEQUENCE</scope>
    <source>
        <strain evidence="1">CBS 955.72</strain>
    </source>
</reference>
<evidence type="ECO:0000313" key="1">
    <source>
        <dbReference type="EMBL" id="KAK3360379.1"/>
    </source>
</evidence>
<accession>A0AAJ0MII8</accession>